<organism evidence="1 2">
    <name type="scientific">Cordylochernes scorpioides</name>
    <dbReference type="NCBI Taxonomy" id="51811"/>
    <lineage>
        <taxon>Eukaryota</taxon>
        <taxon>Metazoa</taxon>
        <taxon>Ecdysozoa</taxon>
        <taxon>Arthropoda</taxon>
        <taxon>Chelicerata</taxon>
        <taxon>Arachnida</taxon>
        <taxon>Pseudoscorpiones</taxon>
        <taxon>Cheliferoidea</taxon>
        <taxon>Chernetidae</taxon>
        <taxon>Cordylochernes</taxon>
    </lineage>
</organism>
<protein>
    <submittedName>
        <fullName evidence="1">Uncharacterized protein</fullName>
    </submittedName>
</protein>
<dbReference type="EMBL" id="CP092867">
    <property type="protein sequence ID" value="UYV68456.1"/>
    <property type="molecule type" value="Genomic_DNA"/>
</dbReference>
<reference evidence="1 2" key="1">
    <citation type="submission" date="2022-01" db="EMBL/GenBank/DDBJ databases">
        <title>A chromosomal length assembly of Cordylochernes scorpioides.</title>
        <authorList>
            <person name="Zeh D."/>
            <person name="Zeh J."/>
        </authorList>
    </citation>
    <scope>NUCLEOTIDE SEQUENCE [LARGE SCALE GENOMIC DNA]</scope>
    <source>
        <strain evidence="1">IN4F17</strain>
        <tissue evidence="1">Whole Body</tissue>
    </source>
</reference>
<accession>A0ABY6KI11</accession>
<sequence length="214" mass="24168">MIMKGRRFDTKEEIKINSLDILRSLTQQVSLVGRKDGGDALMQEDHTSKIINKYLSLRKASLSLVERLGCESTRWLWESTRTRTLSRVRFTSGLHQTTLLQISTLSCISTTLKQTAKMKRNTVTKVCDGTHQDSLLGAGMLQQPGMLESGQLLEENHNKECIFTSLTNLLLTTLTYLTQSLQVEAHKVESLIQEEVGKFAEELGHQSDDQLPQF</sequence>
<dbReference type="Proteomes" id="UP001235939">
    <property type="component" value="Chromosome 05"/>
</dbReference>
<name>A0ABY6KI11_9ARAC</name>
<gene>
    <name evidence="1" type="ORF">LAZ67_5004379</name>
</gene>
<evidence type="ECO:0000313" key="2">
    <source>
        <dbReference type="Proteomes" id="UP001235939"/>
    </source>
</evidence>
<evidence type="ECO:0000313" key="1">
    <source>
        <dbReference type="EMBL" id="UYV68456.1"/>
    </source>
</evidence>
<keyword evidence="2" id="KW-1185">Reference proteome</keyword>
<proteinExistence type="predicted"/>